<proteinExistence type="predicted"/>
<evidence type="ECO:0000313" key="1">
    <source>
        <dbReference type="EMBL" id="RPA93745.1"/>
    </source>
</evidence>
<gene>
    <name evidence="1" type="ORF">L873DRAFT_1509242</name>
</gene>
<protein>
    <submittedName>
        <fullName evidence="1">Uncharacterized protein</fullName>
    </submittedName>
</protein>
<evidence type="ECO:0000313" key="2">
    <source>
        <dbReference type="Proteomes" id="UP000276215"/>
    </source>
</evidence>
<dbReference type="EMBL" id="ML120447">
    <property type="protein sequence ID" value="RPA93745.1"/>
    <property type="molecule type" value="Genomic_DNA"/>
</dbReference>
<dbReference type="Proteomes" id="UP000276215">
    <property type="component" value="Unassembled WGS sequence"/>
</dbReference>
<name>A0A3N4J6E1_9PEZI</name>
<organism evidence="1 2">
    <name type="scientific">Choiromyces venosus 120613-1</name>
    <dbReference type="NCBI Taxonomy" id="1336337"/>
    <lineage>
        <taxon>Eukaryota</taxon>
        <taxon>Fungi</taxon>
        <taxon>Dikarya</taxon>
        <taxon>Ascomycota</taxon>
        <taxon>Pezizomycotina</taxon>
        <taxon>Pezizomycetes</taxon>
        <taxon>Pezizales</taxon>
        <taxon>Tuberaceae</taxon>
        <taxon>Choiromyces</taxon>
    </lineage>
</organism>
<dbReference type="AlphaFoldDB" id="A0A3N4J6E1"/>
<keyword evidence="2" id="KW-1185">Reference proteome</keyword>
<accession>A0A3N4J6E1</accession>
<sequence>MVSGGLMLFPSVGATESPTHTESTLLALLKPCQCSSYGSTWHLHPLQYRYQTGSKSFLNGSRLSSRMFKTPTAPHRCR</sequence>
<reference evidence="1 2" key="1">
    <citation type="journal article" date="2018" name="Nat. Ecol. Evol.">
        <title>Pezizomycetes genomes reveal the molecular basis of ectomycorrhizal truffle lifestyle.</title>
        <authorList>
            <person name="Murat C."/>
            <person name="Payen T."/>
            <person name="Noel B."/>
            <person name="Kuo A."/>
            <person name="Morin E."/>
            <person name="Chen J."/>
            <person name="Kohler A."/>
            <person name="Krizsan K."/>
            <person name="Balestrini R."/>
            <person name="Da Silva C."/>
            <person name="Montanini B."/>
            <person name="Hainaut M."/>
            <person name="Levati E."/>
            <person name="Barry K.W."/>
            <person name="Belfiori B."/>
            <person name="Cichocki N."/>
            <person name="Clum A."/>
            <person name="Dockter R.B."/>
            <person name="Fauchery L."/>
            <person name="Guy J."/>
            <person name="Iotti M."/>
            <person name="Le Tacon F."/>
            <person name="Lindquist E.A."/>
            <person name="Lipzen A."/>
            <person name="Malagnac F."/>
            <person name="Mello A."/>
            <person name="Molinier V."/>
            <person name="Miyauchi S."/>
            <person name="Poulain J."/>
            <person name="Riccioni C."/>
            <person name="Rubini A."/>
            <person name="Sitrit Y."/>
            <person name="Splivallo R."/>
            <person name="Traeger S."/>
            <person name="Wang M."/>
            <person name="Zifcakova L."/>
            <person name="Wipf D."/>
            <person name="Zambonelli A."/>
            <person name="Paolocci F."/>
            <person name="Nowrousian M."/>
            <person name="Ottonello S."/>
            <person name="Baldrian P."/>
            <person name="Spatafora J.W."/>
            <person name="Henrissat B."/>
            <person name="Nagy L.G."/>
            <person name="Aury J.M."/>
            <person name="Wincker P."/>
            <person name="Grigoriev I.V."/>
            <person name="Bonfante P."/>
            <person name="Martin F.M."/>
        </authorList>
    </citation>
    <scope>NUCLEOTIDE SEQUENCE [LARGE SCALE GENOMIC DNA]</scope>
    <source>
        <strain evidence="1 2">120613-1</strain>
    </source>
</reference>